<dbReference type="STRING" id="1963.AQJ27_38170"/>
<dbReference type="Gene3D" id="1.10.3300.10">
    <property type="entry name" value="Jann2411-like domain"/>
    <property type="match status" value="1"/>
</dbReference>
<evidence type="ECO:0000259" key="1">
    <source>
        <dbReference type="Pfam" id="PF11706"/>
    </source>
</evidence>
<dbReference type="PANTHER" id="PTHR35525">
    <property type="entry name" value="BLL6575 PROTEIN"/>
    <property type="match status" value="1"/>
</dbReference>
<dbReference type="RefSeq" id="WP_067379327.1">
    <property type="nucleotide sequence ID" value="NZ_BDQI01000018.1"/>
</dbReference>
<dbReference type="AlphaFoldDB" id="A0A250VM71"/>
<dbReference type="PANTHER" id="PTHR35525:SF3">
    <property type="entry name" value="BLL6575 PROTEIN"/>
    <property type="match status" value="1"/>
</dbReference>
<accession>A0A250VM71</accession>
<dbReference type="Proteomes" id="UP000217446">
    <property type="component" value="Unassembled WGS sequence"/>
</dbReference>
<proteinExistence type="predicted"/>
<name>A0A250VM71_STROL</name>
<evidence type="ECO:0000313" key="3">
    <source>
        <dbReference type="Proteomes" id="UP000217446"/>
    </source>
</evidence>
<gene>
    <name evidence="2" type="ORF">SO3561_06863</name>
</gene>
<protein>
    <recommendedName>
        <fullName evidence="1">Zinc finger CGNR domain-containing protein</fullName>
    </recommendedName>
</protein>
<dbReference type="SUPFAM" id="SSF160904">
    <property type="entry name" value="Jann2411-like"/>
    <property type="match status" value="1"/>
</dbReference>
<dbReference type="Pfam" id="PF11706">
    <property type="entry name" value="zf-CGNR"/>
    <property type="match status" value="1"/>
</dbReference>
<dbReference type="InterPro" id="IPR021005">
    <property type="entry name" value="Znf_CGNR"/>
</dbReference>
<dbReference type="InterPro" id="IPR010852">
    <property type="entry name" value="ABATE"/>
</dbReference>
<organism evidence="2 3">
    <name type="scientific">Streptomyces olivochromogenes</name>
    <dbReference type="NCBI Taxonomy" id="1963"/>
    <lineage>
        <taxon>Bacteria</taxon>
        <taxon>Bacillati</taxon>
        <taxon>Actinomycetota</taxon>
        <taxon>Actinomycetes</taxon>
        <taxon>Kitasatosporales</taxon>
        <taxon>Streptomycetaceae</taxon>
        <taxon>Streptomyces</taxon>
    </lineage>
</organism>
<dbReference type="Pfam" id="PF07336">
    <property type="entry name" value="ABATE"/>
    <property type="match status" value="1"/>
</dbReference>
<reference evidence="3" key="1">
    <citation type="submission" date="2017-05" db="EMBL/GenBank/DDBJ databases">
        <title>Streptomyces olivochromogenes NBRC 3561 whole genome shotgun sequence.</title>
        <authorList>
            <person name="Dohra H."/>
            <person name="Kodani S."/>
        </authorList>
    </citation>
    <scope>NUCLEOTIDE SEQUENCE [LARGE SCALE GENOMIC DNA]</scope>
    <source>
        <strain evidence="3">NBRC 3561</strain>
    </source>
</reference>
<keyword evidence="3" id="KW-1185">Reference proteome</keyword>
<feature type="domain" description="Zinc finger CGNR" evidence="1">
    <location>
        <begin position="151"/>
        <end position="194"/>
    </location>
</feature>
<sequence>MSWTATARYGLEPAPGGLAFVQDLLNTLSAGKPREPDLLQTAEGARAWLDQALQSWSGVSHRPAPGIELTAEDVQGLRDFRHDLGQSLHAQLGDPATETGPAASLMTLPTALRLDEHGAVHAEPRGTGWRQVASLALIEVYQAQCTDTLRRLKSCRNTRCLTAFYDRSRNNSGVWHDVHVCGNAANLRNYRARKRAGADQV</sequence>
<evidence type="ECO:0000313" key="2">
    <source>
        <dbReference type="EMBL" id="GAX55308.1"/>
    </source>
</evidence>
<comment type="caution">
    <text evidence="2">The sequence shown here is derived from an EMBL/GenBank/DDBJ whole genome shotgun (WGS) entry which is preliminary data.</text>
</comment>
<dbReference type="InterPro" id="IPR023286">
    <property type="entry name" value="ABATE_dom_sf"/>
</dbReference>
<dbReference type="EMBL" id="BDQI01000018">
    <property type="protein sequence ID" value="GAX55308.1"/>
    <property type="molecule type" value="Genomic_DNA"/>
</dbReference>